<keyword evidence="4" id="KW-1185">Reference proteome</keyword>
<evidence type="ECO:0000313" key="4">
    <source>
        <dbReference type="Proteomes" id="UP001500459"/>
    </source>
</evidence>
<feature type="domain" description="AB hydrolase-1" evidence="2">
    <location>
        <begin position="91"/>
        <end position="337"/>
    </location>
</feature>
<dbReference type="InterPro" id="IPR029058">
    <property type="entry name" value="AB_hydrolase_fold"/>
</dbReference>
<reference evidence="4" key="1">
    <citation type="journal article" date="2019" name="Int. J. Syst. Evol. Microbiol.">
        <title>The Global Catalogue of Microorganisms (GCM) 10K type strain sequencing project: providing services to taxonomists for standard genome sequencing and annotation.</title>
        <authorList>
            <consortium name="The Broad Institute Genomics Platform"/>
            <consortium name="The Broad Institute Genome Sequencing Center for Infectious Disease"/>
            <person name="Wu L."/>
            <person name="Ma J."/>
        </authorList>
    </citation>
    <scope>NUCLEOTIDE SEQUENCE [LARGE SCALE GENOMIC DNA]</scope>
    <source>
        <strain evidence="4">JCM 17106</strain>
    </source>
</reference>
<dbReference type="PRINTS" id="PR00412">
    <property type="entry name" value="EPOXHYDRLASE"/>
</dbReference>
<evidence type="ECO:0000259" key="2">
    <source>
        <dbReference type="Pfam" id="PF00561"/>
    </source>
</evidence>
<accession>A0ABP7XGG1</accession>
<keyword evidence="1 3" id="KW-0378">Hydrolase</keyword>
<dbReference type="InterPro" id="IPR000639">
    <property type="entry name" value="Epox_hydrolase-like"/>
</dbReference>
<dbReference type="RefSeq" id="WP_344926135.1">
    <property type="nucleotide sequence ID" value="NZ_BAABCW010000004.1"/>
</dbReference>
<evidence type="ECO:0000313" key="3">
    <source>
        <dbReference type="EMBL" id="GAA4115137.1"/>
    </source>
</evidence>
<dbReference type="Pfam" id="PF00561">
    <property type="entry name" value="Abhydrolase_1"/>
    <property type="match status" value="1"/>
</dbReference>
<name>A0ABP7XGG1_9FLAO</name>
<dbReference type="Gene3D" id="3.40.50.1820">
    <property type="entry name" value="alpha/beta hydrolase"/>
    <property type="match status" value="1"/>
</dbReference>
<dbReference type="Proteomes" id="UP001500459">
    <property type="component" value="Unassembled WGS sequence"/>
</dbReference>
<gene>
    <name evidence="3" type="primary">ephA</name>
    <name evidence="3" type="ORF">GCM10022393_15170</name>
</gene>
<proteinExistence type="predicted"/>
<dbReference type="GO" id="GO:0016787">
    <property type="term" value="F:hydrolase activity"/>
    <property type="evidence" value="ECO:0007669"/>
    <property type="project" value="UniProtKB-KW"/>
</dbReference>
<comment type="caution">
    <text evidence="3">The sequence shown here is derived from an EMBL/GenBank/DDBJ whole genome shotgun (WGS) entry which is preliminary data.</text>
</comment>
<dbReference type="PANTHER" id="PTHR43329">
    <property type="entry name" value="EPOXIDE HYDROLASE"/>
    <property type="match status" value="1"/>
</dbReference>
<organism evidence="3 4">
    <name type="scientific">Aquimarina addita</name>
    <dbReference type="NCBI Taxonomy" id="870485"/>
    <lineage>
        <taxon>Bacteria</taxon>
        <taxon>Pseudomonadati</taxon>
        <taxon>Bacteroidota</taxon>
        <taxon>Flavobacteriia</taxon>
        <taxon>Flavobacteriales</taxon>
        <taxon>Flavobacteriaceae</taxon>
        <taxon>Aquimarina</taxon>
    </lineage>
</organism>
<evidence type="ECO:0000256" key="1">
    <source>
        <dbReference type="ARBA" id="ARBA00022801"/>
    </source>
</evidence>
<dbReference type="SUPFAM" id="SSF53474">
    <property type="entry name" value="alpha/beta-Hydrolases"/>
    <property type="match status" value="1"/>
</dbReference>
<protein>
    <submittedName>
        <fullName evidence="3">Epoxide hydrolase EphA</fullName>
    </submittedName>
</protein>
<sequence>MKKLNFIAVAFIIILNMSCERDIEIVNIDNDDTSVSNGTTSSDGMELELTKKRDQPSLPLSHFDFETNTIMVSVGNDQFPVVDAGEGPVALLIHGWPDSKEMWRYQIPFLVNAGYRVIAPDLRGFGGAPKTQDIAAYGLGALMSDIITILDNMGIDNVNLVTHDWGAAIGWTMARYRPEYVNSFVTISIGATGNPGFDLMEQRRMNWYLYMFAQEGMGAYELSKNDWYLFRSIVFHPDEDTIIDNLSEPDALTTSMKPYQANFAETLLAACPGQTYNPGNVDIEYPLVTAPTLGLLGKYDFAMLQPQMIYSKDYVVAGNFKYKYFDDVGHWMMLEKPKRINTIIKNFLDCHALSDCN</sequence>
<dbReference type="EMBL" id="BAABCW010000004">
    <property type="protein sequence ID" value="GAA4115137.1"/>
    <property type="molecule type" value="Genomic_DNA"/>
</dbReference>
<dbReference type="InterPro" id="IPR000073">
    <property type="entry name" value="AB_hydrolase_1"/>
</dbReference>